<sequence length="60" mass="6644">MGIGKPSTVQKSLTEAFSYTVCDLSLTRNCGPLIIGPSYTYLSSLFFFICQESVNINLHH</sequence>
<evidence type="ECO:0000313" key="1">
    <source>
        <dbReference type="EMBL" id="CAG05696.1"/>
    </source>
</evidence>
<comment type="caution">
    <text evidence="1">The sequence shown here is derived from an EMBL/GenBank/DDBJ whole genome shotgun (WGS) entry which is preliminary data.</text>
</comment>
<reference evidence="1" key="1">
    <citation type="journal article" date="2004" name="Nature">
        <title>Genome duplication in the teleost fish Tetraodon nigroviridis reveals the early vertebrate proto-karyotype.</title>
        <authorList>
            <person name="Jaillon O."/>
            <person name="Aury J.-M."/>
            <person name="Brunet F."/>
            <person name="Petit J.-L."/>
            <person name="Stange-Thomann N."/>
            <person name="Mauceli E."/>
            <person name="Bouneau L."/>
            <person name="Fischer C."/>
            <person name="Ozouf-Costaz C."/>
            <person name="Bernot A."/>
            <person name="Nicaud S."/>
            <person name="Jaffe D."/>
            <person name="Fisher S."/>
            <person name="Lutfalla G."/>
            <person name="Dossat C."/>
            <person name="Segurens B."/>
            <person name="Dasilva C."/>
            <person name="Salanoubat M."/>
            <person name="Levy M."/>
            <person name="Boudet N."/>
            <person name="Castellano S."/>
            <person name="Anthouard V."/>
            <person name="Jubin C."/>
            <person name="Castelli V."/>
            <person name="Katinka M."/>
            <person name="Vacherie B."/>
            <person name="Biemont C."/>
            <person name="Skalli Z."/>
            <person name="Cattolico L."/>
            <person name="Poulain J."/>
            <person name="De Berardinis V."/>
            <person name="Cruaud C."/>
            <person name="Duprat S."/>
            <person name="Brottier P."/>
            <person name="Coutanceau J.-P."/>
            <person name="Gouzy J."/>
            <person name="Parra G."/>
            <person name="Lardier G."/>
            <person name="Chapple C."/>
            <person name="McKernan K.J."/>
            <person name="McEwan P."/>
            <person name="Bosak S."/>
            <person name="Kellis M."/>
            <person name="Volff J.-N."/>
            <person name="Guigo R."/>
            <person name="Zody M.C."/>
            <person name="Mesirov J."/>
            <person name="Lindblad-Toh K."/>
            <person name="Birren B."/>
            <person name="Nusbaum C."/>
            <person name="Kahn D."/>
            <person name="Robinson-Rechavi M."/>
            <person name="Laudet V."/>
            <person name="Schachter V."/>
            <person name="Quetier F."/>
            <person name="Saurin W."/>
            <person name="Scarpelli C."/>
            <person name="Wincker P."/>
            <person name="Lander E.S."/>
            <person name="Weissenbach J."/>
            <person name="Roest Crollius H."/>
        </authorList>
    </citation>
    <scope>NUCLEOTIDE SEQUENCE [LARGE SCALE GENOMIC DNA]</scope>
</reference>
<gene>
    <name evidence="1" type="ORF">GSTENG00025806001</name>
</gene>
<accession>Q4S0Y6</accession>
<protein>
    <submittedName>
        <fullName evidence="1">(spotted green pufferfish) hypothetical protein</fullName>
    </submittedName>
</protein>
<dbReference type="EMBL" id="CAAE01014773">
    <property type="protein sequence ID" value="CAG05696.1"/>
    <property type="molecule type" value="Genomic_DNA"/>
</dbReference>
<reference evidence="1" key="2">
    <citation type="submission" date="2004-02" db="EMBL/GenBank/DDBJ databases">
        <authorList>
            <consortium name="Genoscope"/>
            <consortium name="Whitehead Institute Centre for Genome Research"/>
        </authorList>
    </citation>
    <scope>NUCLEOTIDE SEQUENCE</scope>
</reference>
<proteinExistence type="predicted"/>
<dbReference type="AlphaFoldDB" id="Q4S0Y6"/>
<dbReference type="KEGG" id="tng:GSTEN00025806G001"/>
<organism evidence="1">
    <name type="scientific">Tetraodon nigroviridis</name>
    <name type="common">Spotted green pufferfish</name>
    <name type="synonym">Chelonodon nigroviridis</name>
    <dbReference type="NCBI Taxonomy" id="99883"/>
    <lineage>
        <taxon>Eukaryota</taxon>
        <taxon>Metazoa</taxon>
        <taxon>Chordata</taxon>
        <taxon>Craniata</taxon>
        <taxon>Vertebrata</taxon>
        <taxon>Euteleostomi</taxon>
        <taxon>Actinopterygii</taxon>
        <taxon>Neopterygii</taxon>
        <taxon>Teleostei</taxon>
        <taxon>Neoteleostei</taxon>
        <taxon>Acanthomorphata</taxon>
        <taxon>Eupercaria</taxon>
        <taxon>Tetraodontiformes</taxon>
        <taxon>Tetradontoidea</taxon>
        <taxon>Tetraodontidae</taxon>
        <taxon>Tetraodon</taxon>
    </lineage>
</organism>
<name>Q4S0Y6_TETNG</name>